<dbReference type="CDD" id="cd00209">
    <property type="entry name" value="DHFR"/>
    <property type="match status" value="1"/>
</dbReference>
<evidence type="ECO:0000256" key="9">
    <source>
        <dbReference type="RuleBase" id="RU004474"/>
    </source>
</evidence>
<dbReference type="Pfam" id="PF00186">
    <property type="entry name" value="DHFR_1"/>
    <property type="match status" value="1"/>
</dbReference>
<evidence type="ECO:0000256" key="5">
    <source>
        <dbReference type="ARBA" id="ARBA00022857"/>
    </source>
</evidence>
<dbReference type="PROSITE" id="PS51330">
    <property type="entry name" value="DHFR_2"/>
    <property type="match status" value="1"/>
</dbReference>
<accession>A0A0U2URU6</accession>
<dbReference type="PANTHER" id="PTHR48069">
    <property type="entry name" value="DIHYDROFOLATE REDUCTASE"/>
    <property type="match status" value="1"/>
</dbReference>
<evidence type="ECO:0000256" key="7">
    <source>
        <dbReference type="ARBA" id="ARBA00025067"/>
    </source>
</evidence>
<comment type="similarity">
    <text evidence="2 9">Belongs to the dihydrofolate reductase family.</text>
</comment>
<keyword evidence="5" id="KW-0521">NADP</keyword>
<name>A0A0U2URU6_ACAPC</name>
<dbReference type="GO" id="GO:0046452">
    <property type="term" value="P:dihydrofolate metabolic process"/>
    <property type="evidence" value="ECO:0007669"/>
    <property type="project" value="TreeGrafter"/>
</dbReference>
<dbReference type="GO" id="GO:0046654">
    <property type="term" value="P:tetrahydrofolate biosynthetic process"/>
    <property type="evidence" value="ECO:0007669"/>
    <property type="project" value="UniProtKB-UniPathway"/>
</dbReference>
<dbReference type="EC" id="1.5.1.3" evidence="3"/>
<evidence type="ECO:0000256" key="1">
    <source>
        <dbReference type="ARBA" id="ARBA00004903"/>
    </source>
</evidence>
<dbReference type="GO" id="GO:0005739">
    <property type="term" value="C:mitochondrion"/>
    <property type="evidence" value="ECO:0007669"/>
    <property type="project" value="TreeGrafter"/>
</dbReference>
<dbReference type="EMBL" id="KT754453">
    <property type="protein sequence ID" value="ALS04287.1"/>
    <property type="molecule type" value="mRNA"/>
</dbReference>
<organism evidence="11">
    <name type="scientific">Acartia pacifica</name>
    <name type="common">Copepod</name>
    <dbReference type="NCBI Taxonomy" id="335913"/>
    <lineage>
        <taxon>Eukaryota</taxon>
        <taxon>Metazoa</taxon>
        <taxon>Ecdysozoa</taxon>
        <taxon>Arthropoda</taxon>
        <taxon>Crustacea</taxon>
        <taxon>Multicrustacea</taxon>
        <taxon>Hexanauplia</taxon>
        <taxon>Copepoda</taxon>
        <taxon>Calanoida</taxon>
        <taxon>Acartiidae</taxon>
        <taxon>Acartia</taxon>
    </lineage>
</organism>
<dbReference type="UniPathway" id="UPA00077">
    <property type="reaction ID" value="UER00158"/>
</dbReference>
<keyword evidence="4" id="KW-0554">One-carbon metabolism</keyword>
<dbReference type="FunFam" id="3.40.430.10:FF:000002">
    <property type="entry name" value="Dihydrofolate reductase"/>
    <property type="match status" value="1"/>
</dbReference>
<dbReference type="Gene3D" id="3.40.430.10">
    <property type="entry name" value="Dihydrofolate Reductase, subunit A"/>
    <property type="match status" value="1"/>
</dbReference>
<dbReference type="InterPro" id="IPR017925">
    <property type="entry name" value="DHFR_CS"/>
</dbReference>
<evidence type="ECO:0000256" key="2">
    <source>
        <dbReference type="ARBA" id="ARBA00009539"/>
    </source>
</evidence>
<comment type="pathway">
    <text evidence="1">Cofactor biosynthesis; tetrahydrofolate biosynthesis; 5,6,7,8-tetrahydrofolate from 7,8-dihydrofolate: step 1/1.</text>
</comment>
<keyword evidence="6" id="KW-0560">Oxidoreductase</keyword>
<proteinExistence type="evidence at transcript level"/>
<evidence type="ECO:0000256" key="3">
    <source>
        <dbReference type="ARBA" id="ARBA00012856"/>
    </source>
</evidence>
<evidence type="ECO:0000259" key="10">
    <source>
        <dbReference type="PROSITE" id="PS51330"/>
    </source>
</evidence>
<evidence type="ECO:0000256" key="4">
    <source>
        <dbReference type="ARBA" id="ARBA00022563"/>
    </source>
</evidence>
<comment type="function">
    <text evidence="7">Key enzyme in folate metabolism. Catalyzes an essential reaction for de novo glycine and purine synthesis, and for DNA precursor synthesis.</text>
</comment>
<evidence type="ECO:0000256" key="6">
    <source>
        <dbReference type="ARBA" id="ARBA00023002"/>
    </source>
</evidence>
<evidence type="ECO:0000313" key="11">
    <source>
        <dbReference type="EMBL" id="ALS04287.1"/>
    </source>
</evidence>
<comment type="catalytic activity">
    <reaction evidence="8">
        <text>(6S)-5,6,7,8-tetrahydrofolate + NADP(+) = 7,8-dihydrofolate + NADPH + H(+)</text>
        <dbReference type="Rhea" id="RHEA:15009"/>
        <dbReference type="ChEBI" id="CHEBI:15378"/>
        <dbReference type="ChEBI" id="CHEBI:57451"/>
        <dbReference type="ChEBI" id="CHEBI:57453"/>
        <dbReference type="ChEBI" id="CHEBI:57783"/>
        <dbReference type="ChEBI" id="CHEBI:58349"/>
        <dbReference type="EC" id="1.5.1.3"/>
    </reaction>
</comment>
<dbReference type="PRINTS" id="PR00070">
    <property type="entry name" value="DHFR"/>
</dbReference>
<reference evidence="11" key="1">
    <citation type="journal article" date="2015" name="Sci. Rep.">
        <title>Spliced leader RNA trans-splicing discovered in copepods.</title>
        <authorList>
            <person name="Yang F."/>
            <person name="Xu D."/>
            <person name="Zhuang Y."/>
            <person name="Yi X."/>
            <person name="Huang Y."/>
            <person name="Chen H."/>
            <person name="Lin S."/>
            <person name="Campbell D.A."/>
            <person name="Sturm N.R."/>
            <person name="Liu G."/>
            <person name="Zhang H."/>
        </authorList>
    </citation>
    <scope>NUCLEOTIDE SEQUENCE</scope>
</reference>
<dbReference type="InterPro" id="IPR024072">
    <property type="entry name" value="DHFR-like_dom_sf"/>
</dbReference>
<sequence>MLPPKPKLNLIVAVSENMGIGKNGELPWRLKAELKHFATITKSTQSPEKKNAVLMGRKTWESIPTKFRPLKDRVNIVLTSNPNLISDESVCVCPNFNTALDLLDNMSDEIETCWVIGGSSIYAEALKLAQLDSLYITRIHKDYDCDTFFPVISSDWKLSTDPRLSPEIQEEEGVKYEYQVYTR</sequence>
<dbReference type="GO" id="GO:0006730">
    <property type="term" value="P:one-carbon metabolic process"/>
    <property type="evidence" value="ECO:0007669"/>
    <property type="project" value="UniProtKB-KW"/>
</dbReference>
<dbReference type="AlphaFoldDB" id="A0A0U2URU6"/>
<evidence type="ECO:0000256" key="8">
    <source>
        <dbReference type="ARBA" id="ARBA00048873"/>
    </source>
</evidence>
<dbReference type="PANTHER" id="PTHR48069:SF3">
    <property type="entry name" value="DIHYDROFOLATE REDUCTASE"/>
    <property type="match status" value="1"/>
</dbReference>
<dbReference type="InterPro" id="IPR001796">
    <property type="entry name" value="DHFR_dom"/>
</dbReference>
<dbReference type="GO" id="GO:0046655">
    <property type="term" value="P:folic acid metabolic process"/>
    <property type="evidence" value="ECO:0007669"/>
    <property type="project" value="TreeGrafter"/>
</dbReference>
<dbReference type="GO" id="GO:0004146">
    <property type="term" value="F:dihydrofolate reductase activity"/>
    <property type="evidence" value="ECO:0007669"/>
    <property type="project" value="UniProtKB-EC"/>
</dbReference>
<feature type="domain" description="DHFR" evidence="10">
    <location>
        <begin position="7"/>
        <end position="183"/>
    </location>
</feature>
<dbReference type="GO" id="GO:0050661">
    <property type="term" value="F:NADP binding"/>
    <property type="evidence" value="ECO:0007669"/>
    <property type="project" value="InterPro"/>
</dbReference>
<dbReference type="SUPFAM" id="SSF53597">
    <property type="entry name" value="Dihydrofolate reductase-like"/>
    <property type="match status" value="1"/>
</dbReference>
<dbReference type="InterPro" id="IPR012259">
    <property type="entry name" value="DHFR"/>
</dbReference>
<protein>
    <recommendedName>
        <fullName evidence="3">dihydrofolate reductase</fullName>
        <ecNumber evidence="3">1.5.1.3</ecNumber>
    </recommendedName>
</protein>
<dbReference type="PROSITE" id="PS00075">
    <property type="entry name" value="DHFR_1"/>
    <property type="match status" value="1"/>
</dbReference>